<dbReference type="NCBIfam" id="TIGR00049">
    <property type="entry name" value="iron-sulfur cluster assembly accessory protein"/>
    <property type="match status" value="1"/>
</dbReference>
<dbReference type="Pfam" id="PF01521">
    <property type="entry name" value="Fe-S_biosyn"/>
    <property type="match status" value="1"/>
</dbReference>
<dbReference type="OrthoDB" id="9801228at2"/>
<evidence type="ECO:0000259" key="1">
    <source>
        <dbReference type="Pfam" id="PF01521"/>
    </source>
</evidence>
<feature type="domain" description="Core" evidence="1">
    <location>
        <begin position="11"/>
        <end position="112"/>
    </location>
</feature>
<organism evidence="2 3">
    <name type="scientific">Pedosphaera parvula (strain Ellin514)</name>
    <dbReference type="NCBI Taxonomy" id="320771"/>
    <lineage>
        <taxon>Bacteria</taxon>
        <taxon>Pseudomonadati</taxon>
        <taxon>Verrucomicrobiota</taxon>
        <taxon>Pedosphaerae</taxon>
        <taxon>Pedosphaerales</taxon>
        <taxon>Pedosphaeraceae</taxon>
        <taxon>Pedosphaera</taxon>
    </lineage>
</organism>
<evidence type="ECO:0000313" key="2">
    <source>
        <dbReference type="EMBL" id="EEF60165.1"/>
    </source>
</evidence>
<dbReference type="InterPro" id="IPR000361">
    <property type="entry name" value="ATAP_core_dom"/>
</dbReference>
<evidence type="ECO:0000313" key="3">
    <source>
        <dbReference type="Proteomes" id="UP000003688"/>
    </source>
</evidence>
<dbReference type="STRING" id="320771.Cflav_PD3224"/>
<dbReference type="PANTHER" id="PTHR47265:SF1">
    <property type="entry name" value="IRON-SULFUR ASSEMBLY PROTEIN ISCA, CHLOROPLASTIC"/>
    <property type="match status" value="1"/>
</dbReference>
<dbReference type="PROSITE" id="PS01152">
    <property type="entry name" value="HESB"/>
    <property type="match status" value="1"/>
</dbReference>
<accession>B9XIT8</accession>
<dbReference type="Gene3D" id="2.60.300.12">
    <property type="entry name" value="HesB-like domain"/>
    <property type="match status" value="1"/>
</dbReference>
<dbReference type="InterPro" id="IPR035903">
    <property type="entry name" value="HesB-like_dom_sf"/>
</dbReference>
<dbReference type="EMBL" id="ABOX02000019">
    <property type="protein sequence ID" value="EEF60165.1"/>
    <property type="molecule type" value="Genomic_DNA"/>
</dbReference>
<protein>
    <submittedName>
        <fullName evidence="2">Iron-sulfur cluster assembly accessory protein</fullName>
    </submittedName>
</protein>
<dbReference type="PANTHER" id="PTHR47265">
    <property type="entry name" value="IRON-SULFUR ASSEMBLY PROTEIN ISCA, CHLOROPLASTIC"/>
    <property type="match status" value="1"/>
</dbReference>
<reference evidence="2 3" key="1">
    <citation type="journal article" date="2011" name="J. Bacteriol.">
        <title>Genome sequence of 'Pedosphaera parvula' Ellin514, an aerobic Verrucomicrobial isolate from pasture soil.</title>
        <authorList>
            <person name="Kant R."/>
            <person name="van Passel M.W."/>
            <person name="Sangwan P."/>
            <person name="Palva A."/>
            <person name="Lucas S."/>
            <person name="Copeland A."/>
            <person name="Lapidus A."/>
            <person name="Glavina Del Rio T."/>
            <person name="Dalin E."/>
            <person name="Tice H."/>
            <person name="Bruce D."/>
            <person name="Goodwin L."/>
            <person name="Pitluck S."/>
            <person name="Chertkov O."/>
            <person name="Larimer F.W."/>
            <person name="Land M.L."/>
            <person name="Hauser L."/>
            <person name="Brettin T.S."/>
            <person name="Detter J.C."/>
            <person name="Han S."/>
            <person name="de Vos W.M."/>
            <person name="Janssen P.H."/>
            <person name="Smidt H."/>
        </authorList>
    </citation>
    <scope>NUCLEOTIDE SEQUENCE [LARGE SCALE GENOMIC DNA]</scope>
    <source>
        <strain evidence="2 3">Ellin514</strain>
    </source>
</reference>
<dbReference type="Proteomes" id="UP000003688">
    <property type="component" value="Unassembled WGS sequence"/>
</dbReference>
<dbReference type="GO" id="GO:0051537">
    <property type="term" value="F:2 iron, 2 sulfur cluster binding"/>
    <property type="evidence" value="ECO:0007669"/>
    <property type="project" value="UniProtKB-ARBA"/>
</dbReference>
<gene>
    <name evidence="2" type="ORF">Cflav_PD3224</name>
</gene>
<dbReference type="AlphaFoldDB" id="B9XIT8"/>
<dbReference type="InterPro" id="IPR017870">
    <property type="entry name" value="FeS_cluster_insertion_CS"/>
</dbReference>
<comment type="caution">
    <text evidence="2">The sequence shown here is derived from an EMBL/GenBank/DDBJ whole genome shotgun (WGS) entry which is preliminary data.</text>
</comment>
<dbReference type="InterPro" id="IPR016092">
    <property type="entry name" value="ATAP"/>
</dbReference>
<dbReference type="GO" id="GO:0016226">
    <property type="term" value="P:iron-sulfur cluster assembly"/>
    <property type="evidence" value="ECO:0007669"/>
    <property type="project" value="InterPro"/>
</dbReference>
<dbReference type="RefSeq" id="WP_007415731.1">
    <property type="nucleotide sequence ID" value="NZ_ABOX02000019.1"/>
</dbReference>
<dbReference type="SUPFAM" id="SSF89360">
    <property type="entry name" value="HesB-like domain"/>
    <property type="match status" value="1"/>
</dbReference>
<name>B9XIT8_PEDPL</name>
<keyword evidence="3" id="KW-1185">Reference proteome</keyword>
<dbReference type="GO" id="GO:0030674">
    <property type="term" value="F:protein-macromolecule adaptor activity"/>
    <property type="evidence" value="ECO:0007669"/>
    <property type="project" value="TreeGrafter"/>
</dbReference>
<proteinExistence type="predicted"/>
<sequence>MNTSTPADSVITVTENAASQIRHLVAQDPQNAGKHLRVYVEQGGCSGMQYSMVFDEKRPDDLITDMHGVSVLVDPFSAKYITGSVVDFSDSLNSGGFKISNPNAKQSCGCGKSFDA</sequence>
<dbReference type="InterPro" id="IPR031108">
    <property type="entry name" value="IscA_plant_cyanobact"/>
</dbReference>